<dbReference type="InterPro" id="IPR027417">
    <property type="entry name" value="P-loop_NTPase"/>
</dbReference>
<evidence type="ECO:0000259" key="5">
    <source>
        <dbReference type="PROSITE" id="PS50043"/>
    </source>
</evidence>
<dbReference type="InterPro" id="IPR036388">
    <property type="entry name" value="WH-like_DNA-bd_sf"/>
</dbReference>
<keyword evidence="1" id="KW-0805">Transcription regulation</keyword>
<evidence type="ECO:0000256" key="1">
    <source>
        <dbReference type="ARBA" id="ARBA00023015"/>
    </source>
</evidence>
<dbReference type="SMART" id="SM00382">
    <property type="entry name" value="AAA"/>
    <property type="match status" value="1"/>
</dbReference>
<dbReference type="Gene3D" id="3.40.50.300">
    <property type="entry name" value="P-loop containing nucleotide triphosphate hydrolases"/>
    <property type="match status" value="1"/>
</dbReference>
<reference evidence="6" key="1">
    <citation type="submission" date="2016-10" db="EMBL/GenBank/DDBJ databases">
        <authorList>
            <person name="Varghese N."/>
            <person name="Submissions S."/>
        </authorList>
    </citation>
    <scope>NUCLEOTIDE SEQUENCE [LARGE SCALE GENOMIC DNA]</scope>
    <source>
        <strain evidence="6">DSM 22082</strain>
    </source>
</reference>
<organism evidence="6 7">
    <name type="scientific">Brevibacterium sandarakinum</name>
    <dbReference type="NCBI Taxonomy" id="629680"/>
    <lineage>
        <taxon>Bacteria</taxon>
        <taxon>Bacillati</taxon>
        <taxon>Actinomycetota</taxon>
        <taxon>Actinomycetes</taxon>
        <taxon>Micrococcales</taxon>
        <taxon>Brevibacteriaceae</taxon>
        <taxon>Brevibacterium</taxon>
    </lineage>
</organism>
<keyword evidence="7" id="KW-1185">Reference proteome</keyword>
<evidence type="ECO:0000256" key="4">
    <source>
        <dbReference type="SAM" id="MobiDB-lite"/>
    </source>
</evidence>
<dbReference type="PRINTS" id="PR00038">
    <property type="entry name" value="HTHLUXR"/>
</dbReference>
<dbReference type="OrthoDB" id="3197423at2"/>
<accession>A0A1H1TBT4</accession>
<dbReference type="PROSITE" id="PS00622">
    <property type="entry name" value="HTH_LUXR_1"/>
    <property type="match status" value="1"/>
</dbReference>
<dbReference type="RefSeq" id="WP_157691421.1">
    <property type="nucleotide sequence ID" value="NZ_LT629739.1"/>
</dbReference>
<dbReference type="EMBL" id="LT629739">
    <property type="protein sequence ID" value="SDS57722.1"/>
    <property type="molecule type" value="Genomic_DNA"/>
</dbReference>
<dbReference type="InterPro" id="IPR000792">
    <property type="entry name" value="Tscrpt_reg_LuxR_C"/>
</dbReference>
<keyword evidence="2" id="KW-0238">DNA-binding</keyword>
<evidence type="ECO:0000256" key="3">
    <source>
        <dbReference type="ARBA" id="ARBA00023163"/>
    </source>
</evidence>
<dbReference type="Proteomes" id="UP000199700">
    <property type="component" value="Chromosome"/>
</dbReference>
<keyword evidence="3" id="KW-0804">Transcription</keyword>
<dbReference type="PANTHER" id="PTHR44688:SF16">
    <property type="entry name" value="DNA-BINDING TRANSCRIPTIONAL ACTIVATOR DEVR_DOSR"/>
    <property type="match status" value="1"/>
</dbReference>
<proteinExistence type="predicted"/>
<protein>
    <submittedName>
        <fullName evidence="6">Regulatory protein, luxR family</fullName>
    </submittedName>
</protein>
<dbReference type="CDD" id="cd06170">
    <property type="entry name" value="LuxR_C_like"/>
    <property type="match status" value="1"/>
</dbReference>
<sequence length="892" mass="98798">MSHTGEAIVFGRTREVQTMENSLLDSSSGGILIEGEGGVGKTFLASLLHRRRGGTDLWLRGNRIFRSVDFGALGLFVDLDKDPGDLLYRVVSVLTGDRPTPVIFVDDAHDLDRRSLGVLSQLANDGDIKIVATHRRDSTSREHPFEDLVADHILDHIELSPLDSDSYAEMVEHRLGGIVSRGVLDIVEFHSGRVPGKMVELLGYTNRTERFYDRQGVWVLDGRDVDYDERARDVTRIDLEEYPARTRDALELVVLAGEVDVEVMLTAGLGEAADALAAAGEILLENRGRRVYVAVENHKSETIRYTIPDGRSRQMYDFVLTSSASPPSEWARMLRMDWALGCGAATEVQDLIDAARVAARIGEWQRALRMLIEVPTDQMEAHELCDLGRLYCEVNQAALGFDVLAQAVQKACCADVIVEAFVVWVYRDFDHSSPTLTLDRFRDALDHVEALETKVLLHGGIDRDSDCRVEAGCNGLDVHTARDVIDRLGTRPLLVGAADQQFLTRTLRDERLPDSLRVLLTVALVDRQIEMGRNADALDLLDHESGRNYFVGTGSMILSMVRASALTNAGDTERAKRILNELPSKDIAYLTARSGPSDLVWNRVHTQDGALPEATRSSHAAVEGLEHWNQTVFLALAIAEAAYVSIVGGNVDVAANYEARFDALPTRGPYIEYRRSVIMIHVAKGLRTGATVWVEKLRQLLAEAMNDDLFGLAALIRFMLFRHFEVIEPEEMCLLAECGTGDLFRLLGQLGIALRDKDSAALLEIAATRDRSLPDLVALCRTLASRLIDGAEPRTGRGSDGRLTLTVRERQISRLIISGSTNSEIAAELGVRVRTVEGHTYRLFQKLGVTRREQVAEALEELRADRNPIVPVSRPTRADRNDGASESEQSQK</sequence>
<dbReference type="SUPFAM" id="SSF52540">
    <property type="entry name" value="P-loop containing nucleoside triphosphate hydrolases"/>
    <property type="match status" value="1"/>
</dbReference>
<dbReference type="STRING" id="629680.SAMN04489751_2327"/>
<gene>
    <name evidence="6" type="ORF">SAMN04489751_2327</name>
</gene>
<feature type="region of interest" description="Disordered" evidence="4">
    <location>
        <begin position="864"/>
        <end position="892"/>
    </location>
</feature>
<dbReference type="Pfam" id="PF00196">
    <property type="entry name" value="GerE"/>
    <property type="match status" value="1"/>
</dbReference>
<dbReference type="AlphaFoldDB" id="A0A1H1TBT4"/>
<dbReference type="GO" id="GO:0006355">
    <property type="term" value="P:regulation of DNA-templated transcription"/>
    <property type="evidence" value="ECO:0007669"/>
    <property type="project" value="InterPro"/>
</dbReference>
<feature type="compositionally biased region" description="Basic and acidic residues" evidence="4">
    <location>
        <begin position="876"/>
        <end position="892"/>
    </location>
</feature>
<evidence type="ECO:0000313" key="6">
    <source>
        <dbReference type="EMBL" id="SDS57722.1"/>
    </source>
</evidence>
<dbReference type="PROSITE" id="PS50043">
    <property type="entry name" value="HTH_LUXR_2"/>
    <property type="match status" value="1"/>
</dbReference>
<dbReference type="GO" id="GO:0003677">
    <property type="term" value="F:DNA binding"/>
    <property type="evidence" value="ECO:0007669"/>
    <property type="project" value="UniProtKB-KW"/>
</dbReference>
<dbReference type="SMART" id="SM00421">
    <property type="entry name" value="HTH_LUXR"/>
    <property type="match status" value="1"/>
</dbReference>
<dbReference type="Gene3D" id="1.10.10.10">
    <property type="entry name" value="Winged helix-like DNA-binding domain superfamily/Winged helix DNA-binding domain"/>
    <property type="match status" value="1"/>
</dbReference>
<evidence type="ECO:0000256" key="2">
    <source>
        <dbReference type="ARBA" id="ARBA00023125"/>
    </source>
</evidence>
<dbReference type="PANTHER" id="PTHR44688">
    <property type="entry name" value="DNA-BINDING TRANSCRIPTIONAL ACTIVATOR DEVR_DOSR"/>
    <property type="match status" value="1"/>
</dbReference>
<evidence type="ECO:0000313" key="7">
    <source>
        <dbReference type="Proteomes" id="UP000199700"/>
    </source>
</evidence>
<dbReference type="InterPro" id="IPR003593">
    <property type="entry name" value="AAA+_ATPase"/>
</dbReference>
<dbReference type="InterPro" id="IPR016032">
    <property type="entry name" value="Sig_transdc_resp-reg_C-effctor"/>
</dbReference>
<name>A0A1H1TBT4_BRESA</name>
<feature type="domain" description="HTH luxR-type" evidence="5">
    <location>
        <begin position="798"/>
        <end position="863"/>
    </location>
</feature>
<dbReference type="SUPFAM" id="SSF46894">
    <property type="entry name" value="C-terminal effector domain of the bipartite response regulators"/>
    <property type="match status" value="1"/>
</dbReference>